<evidence type="ECO:0000256" key="4">
    <source>
        <dbReference type="SAM" id="MobiDB-lite"/>
    </source>
</evidence>
<keyword evidence="7" id="KW-1185">Reference proteome</keyword>
<gene>
    <name evidence="6" type="ORF">SAMN05192583_1559</name>
</gene>
<keyword evidence="6" id="KW-0675">Receptor</keyword>
<keyword evidence="3" id="KW-0998">Cell outer membrane</keyword>
<dbReference type="AlphaFoldDB" id="A0A1H8CD80"/>
<dbReference type="Proteomes" id="UP000199206">
    <property type="component" value="Unassembled WGS sequence"/>
</dbReference>
<keyword evidence="2" id="KW-0472">Membrane</keyword>
<dbReference type="GO" id="GO:0009279">
    <property type="term" value="C:cell outer membrane"/>
    <property type="evidence" value="ECO:0007669"/>
    <property type="project" value="UniProtKB-SubCell"/>
</dbReference>
<dbReference type="Gene3D" id="2.170.130.10">
    <property type="entry name" value="TonB-dependent receptor, plug domain"/>
    <property type="match status" value="1"/>
</dbReference>
<evidence type="ECO:0000256" key="1">
    <source>
        <dbReference type="ARBA" id="ARBA00004442"/>
    </source>
</evidence>
<dbReference type="STRING" id="1166340.SAMN05192583_1559"/>
<dbReference type="InterPro" id="IPR036942">
    <property type="entry name" value="Beta-barrel_TonB_sf"/>
</dbReference>
<dbReference type="EMBL" id="FOCF01000003">
    <property type="protein sequence ID" value="SEM92966.1"/>
    <property type="molecule type" value="Genomic_DNA"/>
</dbReference>
<dbReference type="RefSeq" id="WP_244501449.1">
    <property type="nucleotide sequence ID" value="NZ_FOCF01000003.1"/>
</dbReference>
<dbReference type="Gene3D" id="2.40.170.20">
    <property type="entry name" value="TonB-dependent receptor, beta-barrel domain"/>
    <property type="match status" value="1"/>
</dbReference>
<keyword evidence="5" id="KW-0732">Signal</keyword>
<feature type="compositionally biased region" description="Pro residues" evidence="4">
    <location>
        <begin position="722"/>
        <end position="731"/>
    </location>
</feature>
<feature type="chain" id="PRO_5011548225" evidence="5">
    <location>
        <begin position="35"/>
        <end position="885"/>
    </location>
</feature>
<accession>A0A1H8CD80</accession>
<comment type="subcellular location">
    <subcellularLocation>
        <location evidence="1">Cell outer membrane</location>
    </subcellularLocation>
</comment>
<reference evidence="7" key="1">
    <citation type="submission" date="2016-10" db="EMBL/GenBank/DDBJ databases">
        <authorList>
            <person name="Varghese N."/>
            <person name="Submissions S."/>
        </authorList>
    </citation>
    <scope>NUCLEOTIDE SEQUENCE [LARGE SCALE GENOMIC DNA]</scope>
    <source>
        <strain evidence="7">S6-262</strain>
    </source>
</reference>
<evidence type="ECO:0000313" key="6">
    <source>
        <dbReference type="EMBL" id="SEM92966.1"/>
    </source>
</evidence>
<dbReference type="PANTHER" id="PTHR47234:SF1">
    <property type="entry name" value="TONB-DEPENDENT RECEPTOR"/>
    <property type="match status" value="1"/>
</dbReference>
<evidence type="ECO:0000313" key="7">
    <source>
        <dbReference type="Proteomes" id="UP000199206"/>
    </source>
</evidence>
<sequence length="885" mass="93530">MASRGARSGRWRMTRRLAAIPIALIGPVPIAAEAQDEKPAVTPAQTMPGDTGTQGVGASPAPADQDAVPEPEVVVTGKRVRGSAITDIAPVAVLGADQIKALGVTSLSDLMKRLKPLTTASGGGDPVFLLNGRRVSGFAEMQSIPPEAIERTEILSEQDAARFGFPPTVRVVNLITLKHFRGIAVQQVAGTSTEGGGATNYAEVALAGIDGDRRTSLSVSHFRQNRVTQAQRDIVPDPDIPFALAGNVTGIGGASVDPQLDLLAGRRIERAGLPADPTARGALSSYAEGASAITDIGPYRTLQPHSDTVRVDGTIAAPLGKTVSGSLNLSMEAQRTDGLNGLAPAVLRVPGDGGVLPFADDVLLYRYVPDAVLHQRSTNLTLHAGGTLQGSYRRWMWNVTTAYDRVRGRGLADLGVPLDAVQAQIDAGADPMLAIGLDDPDARLRNRSRTTTGTLVSKAVANGPALHLPAGDAQVSVSVDYARSTSEGVQPGVADAALSLARTTKGASVNVDIPLVAPDKDVLPFLGRLAANGTLGVTGVSDYGRLINSTFGLNWTPTPPVQLSALVTETRTPPAIALLTNPLLVSPNTPFFDFVTGTTVSLTTLAGGNPDLAPERRRVTTLGVGVKPFKSKEMRLNLDYLDTRIANQTAFLSSATVDFQAAFPGLFLRDASGALVQADLRPVNLLRETERKLRLTMNLWTELGPKPPAPTPPPAGAAAKDTPPPAPPKPRPSLFAFANATYRFDDRLILQPGTAALDLLDGATLNGTGGRPRWEVEGNLGGSYGPANLGIYARVQGATRIRSTLATSDLRFSGRTWLVLYSFLDAEKLTKERWAKKLSVQFTVENLLNDRIDVRDGTGAVPNRFQPAYLDPVGRSVRIGLRKLF</sequence>
<evidence type="ECO:0000256" key="5">
    <source>
        <dbReference type="SAM" id="SignalP"/>
    </source>
</evidence>
<evidence type="ECO:0000256" key="3">
    <source>
        <dbReference type="ARBA" id="ARBA00023237"/>
    </source>
</evidence>
<organism evidence="6 7">
    <name type="scientific">Sphingomonas gellani</name>
    <dbReference type="NCBI Taxonomy" id="1166340"/>
    <lineage>
        <taxon>Bacteria</taxon>
        <taxon>Pseudomonadati</taxon>
        <taxon>Pseudomonadota</taxon>
        <taxon>Alphaproteobacteria</taxon>
        <taxon>Sphingomonadales</taxon>
        <taxon>Sphingomonadaceae</taxon>
        <taxon>Sphingomonas</taxon>
    </lineage>
</organism>
<dbReference type="SUPFAM" id="SSF56935">
    <property type="entry name" value="Porins"/>
    <property type="match status" value="1"/>
</dbReference>
<dbReference type="PANTHER" id="PTHR47234">
    <property type="match status" value="1"/>
</dbReference>
<feature type="region of interest" description="Disordered" evidence="4">
    <location>
        <begin position="701"/>
        <end position="732"/>
    </location>
</feature>
<proteinExistence type="predicted"/>
<evidence type="ECO:0000256" key="2">
    <source>
        <dbReference type="ARBA" id="ARBA00023136"/>
    </source>
</evidence>
<feature type="signal peptide" evidence="5">
    <location>
        <begin position="1"/>
        <end position="34"/>
    </location>
</feature>
<feature type="compositionally biased region" description="Pro residues" evidence="4">
    <location>
        <begin position="705"/>
        <end position="715"/>
    </location>
</feature>
<protein>
    <submittedName>
        <fullName evidence="6">TonB dependent receptor</fullName>
    </submittedName>
</protein>
<feature type="region of interest" description="Disordered" evidence="4">
    <location>
        <begin position="36"/>
        <end position="69"/>
    </location>
</feature>
<name>A0A1H8CD80_9SPHN</name>
<dbReference type="InterPro" id="IPR037066">
    <property type="entry name" value="Plug_dom_sf"/>
</dbReference>